<evidence type="ECO:0000256" key="4">
    <source>
        <dbReference type="ARBA" id="ARBA00022840"/>
    </source>
</evidence>
<keyword evidence="6" id="KW-0808">Transferase</keyword>
<dbReference type="RefSeq" id="WP_092093309.1">
    <property type="nucleotide sequence ID" value="NZ_FOQE01000035.1"/>
</dbReference>
<feature type="domain" description="DAGKc" evidence="5">
    <location>
        <begin position="2"/>
        <end position="139"/>
    </location>
</feature>
<dbReference type="Pfam" id="PF00781">
    <property type="entry name" value="DAGK_cat"/>
    <property type="match status" value="1"/>
</dbReference>
<gene>
    <name evidence="6" type="ORF">SAMN04489868_13516</name>
</gene>
<evidence type="ECO:0000256" key="2">
    <source>
        <dbReference type="ARBA" id="ARBA00005983"/>
    </source>
</evidence>
<dbReference type="SUPFAM" id="SSF111331">
    <property type="entry name" value="NAD kinase/diacylglycerol kinase-like"/>
    <property type="match status" value="1"/>
</dbReference>
<evidence type="ECO:0000256" key="3">
    <source>
        <dbReference type="ARBA" id="ARBA00022741"/>
    </source>
</evidence>
<dbReference type="SMART" id="SM00046">
    <property type="entry name" value="DAGKc"/>
    <property type="match status" value="1"/>
</dbReference>
<dbReference type="Gene3D" id="3.40.50.10330">
    <property type="entry name" value="Probable inorganic polyphosphate/atp-NAD kinase, domain 1"/>
    <property type="match status" value="1"/>
</dbReference>
<comment type="similarity">
    <text evidence="2">Belongs to the diacylglycerol/lipid kinase family.</text>
</comment>
<dbReference type="Proteomes" id="UP000198668">
    <property type="component" value="Unassembled WGS sequence"/>
</dbReference>
<evidence type="ECO:0000313" key="7">
    <source>
        <dbReference type="Proteomes" id="UP000198668"/>
    </source>
</evidence>
<accession>A0A1I3DEI9</accession>
<keyword evidence="3" id="KW-0547">Nucleotide-binding</keyword>
<keyword evidence="6" id="KW-0418">Kinase</keyword>
<dbReference type="EMBL" id="FOQE01000035">
    <property type="protein sequence ID" value="SFH85135.1"/>
    <property type="molecule type" value="Genomic_DNA"/>
</dbReference>
<evidence type="ECO:0000313" key="6">
    <source>
        <dbReference type="EMBL" id="SFH85135.1"/>
    </source>
</evidence>
<sequence>MANIQALILIVNETSGAGKGKKVADHIQSLLQQEQCRYRLLISHYPGHVIQLVKELIDSSFDLRKERIVIIGGDGTLHEALIGLGEEHADIPLGYIPAGSGNDFARGIGIDRDSDKALKQLLSVQEPQAIQVIQFDDHHTHQSKYAVNNFGIGFDADVIMYANRSSIKKF</sequence>
<organism evidence="6 7">
    <name type="scientific">Pisciglobus halotolerans</name>
    <dbReference type="NCBI Taxonomy" id="745365"/>
    <lineage>
        <taxon>Bacteria</taxon>
        <taxon>Bacillati</taxon>
        <taxon>Bacillota</taxon>
        <taxon>Bacilli</taxon>
        <taxon>Lactobacillales</taxon>
        <taxon>Carnobacteriaceae</taxon>
    </lineage>
</organism>
<name>A0A1I3DEI9_9LACT</name>
<dbReference type="PANTHER" id="PTHR12358">
    <property type="entry name" value="SPHINGOSINE KINASE"/>
    <property type="match status" value="1"/>
</dbReference>
<dbReference type="AlphaFoldDB" id="A0A1I3DEI9"/>
<dbReference type="OrthoDB" id="9786026at2"/>
<dbReference type="InterPro" id="IPR050187">
    <property type="entry name" value="Lipid_Phosphate_FormReg"/>
</dbReference>
<dbReference type="PROSITE" id="PS50146">
    <property type="entry name" value="DAGK"/>
    <property type="match status" value="1"/>
</dbReference>
<dbReference type="InterPro" id="IPR016064">
    <property type="entry name" value="NAD/diacylglycerol_kinase_sf"/>
</dbReference>
<proteinExistence type="inferred from homology"/>
<comment type="cofactor">
    <cofactor evidence="1">
        <name>Mg(2+)</name>
        <dbReference type="ChEBI" id="CHEBI:18420"/>
    </cofactor>
</comment>
<evidence type="ECO:0000256" key="1">
    <source>
        <dbReference type="ARBA" id="ARBA00001946"/>
    </source>
</evidence>
<dbReference type="GO" id="GO:0016301">
    <property type="term" value="F:kinase activity"/>
    <property type="evidence" value="ECO:0007669"/>
    <property type="project" value="UniProtKB-KW"/>
</dbReference>
<dbReference type="GO" id="GO:0005524">
    <property type="term" value="F:ATP binding"/>
    <property type="evidence" value="ECO:0007669"/>
    <property type="project" value="UniProtKB-KW"/>
</dbReference>
<protein>
    <submittedName>
        <fullName evidence="6">Diacylglycerol kinase catalytic domain-containing protein</fullName>
    </submittedName>
</protein>
<dbReference type="PANTHER" id="PTHR12358:SF54">
    <property type="entry name" value="SPHINGOSINE KINASE RELATED PROTEIN"/>
    <property type="match status" value="1"/>
</dbReference>
<evidence type="ECO:0000259" key="5">
    <source>
        <dbReference type="PROSITE" id="PS50146"/>
    </source>
</evidence>
<keyword evidence="7" id="KW-1185">Reference proteome</keyword>
<dbReference type="InterPro" id="IPR001206">
    <property type="entry name" value="Diacylglycerol_kinase_cat_dom"/>
</dbReference>
<reference evidence="6 7" key="1">
    <citation type="submission" date="2016-10" db="EMBL/GenBank/DDBJ databases">
        <authorList>
            <person name="de Groot N.N."/>
        </authorList>
    </citation>
    <scope>NUCLEOTIDE SEQUENCE [LARGE SCALE GENOMIC DNA]</scope>
    <source>
        <strain evidence="6 7">DSM 27630</strain>
    </source>
</reference>
<keyword evidence="4" id="KW-0067">ATP-binding</keyword>
<dbReference type="InterPro" id="IPR017438">
    <property type="entry name" value="ATP-NAD_kinase_N"/>
</dbReference>